<sequence>MAALVEIMFSVREKPWHGLGTIVSEAPDSQKALELAGLDWNVIQKDIITSDGSSVIPGFKANVRDRDNSVLGIVTDRYKVVQNSEAFAFTDELLGEGVRYETAGSLQGGRRTWLLARLPHQYIINGEEISPFLVFMNAHDGSSAIKVAMTPVRVVCSNTLNLALSTAKRSWSCYHTGDINGKMDEARNTLLFAGKYMAELGKSFDVLGQIKLLDSKVMEFINELIPEPDNASPQQHRNIIKLREDAKSRYFDAPDLQGVGKNGYRFINAISDFSTHAKPLRERANYKESLFSRTIEGHPMIDKAYQMVLSAA</sequence>
<evidence type="ECO:0000313" key="2">
    <source>
        <dbReference type="Proteomes" id="UP000437824"/>
    </source>
</evidence>
<dbReference type="NCBIfam" id="TIGR03299">
    <property type="entry name" value="LGT_TIGR03299"/>
    <property type="match status" value="1"/>
</dbReference>
<protein>
    <submittedName>
        <fullName evidence="1">DUF932 domain-containing protein</fullName>
    </submittedName>
</protein>
<accession>A0A844GI39</accession>
<organism evidence="1 2">
    <name type="scientific">Blautia luti DSM 14534 = JCM 17040</name>
    <dbReference type="NCBI Taxonomy" id="649762"/>
    <lineage>
        <taxon>Bacteria</taxon>
        <taxon>Bacillati</taxon>
        <taxon>Bacillota</taxon>
        <taxon>Clostridia</taxon>
        <taxon>Lachnospirales</taxon>
        <taxon>Lachnospiraceae</taxon>
        <taxon>Blautia</taxon>
    </lineage>
</organism>
<dbReference type="Proteomes" id="UP000437824">
    <property type="component" value="Unassembled WGS sequence"/>
</dbReference>
<dbReference type="Pfam" id="PF06067">
    <property type="entry name" value="DUF932"/>
    <property type="match status" value="1"/>
</dbReference>
<dbReference type="InterPro" id="IPR026325">
    <property type="entry name" value="DUF932"/>
</dbReference>
<comment type="caution">
    <text evidence="1">The sequence shown here is derived from an EMBL/GenBank/DDBJ whole genome shotgun (WGS) entry which is preliminary data.</text>
</comment>
<name>A0A844GI39_9FIRM</name>
<dbReference type="EMBL" id="WMBC01000001">
    <property type="protein sequence ID" value="MTD59744.1"/>
    <property type="molecule type" value="Genomic_DNA"/>
</dbReference>
<proteinExistence type="predicted"/>
<dbReference type="InterPro" id="IPR017686">
    <property type="entry name" value="Phg/plasmid-like_prot"/>
</dbReference>
<dbReference type="RefSeq" id="WP_154779436.1">
    <property type="nucleotide sequence ID" value="NZ_WMBC01000001.1"/>
</dbReference>
<evidence type="ECO:0000313" key="1">
    <source>
        <dbReference type="EMBL" id="MTD59744.1"/>
    </source>
</evidence>
<reference evidence="1 2" key="1">
    <citation type="submission" date="2019-11" db="EMBL/GenBank/DDBJ databases">
        <title>Draft genome sequence of Blautia luti DSM 14534T, isolated from human stool.</title>
        <authorList>
            <person name="Ortiz R."/>
            <person name="Melis-Arcos F."/>
            <person name="Covarrubias P."/>
            <person name="Cardenas J.P."/>
            <person name="Perez-Donoso J."/>
            <person name="Almonacid D."/>
        </authorList>
    </citation>
    <scope>NUCLEOTIDE SEQUENCE [LARGE SCALE GENOMIC DNA]</scope>
    <source>
        <strain evidence="1 2">DSM 14534</strain>
    </source>
</reference>
<gene>
    <name evidence="1" type="ORF">GKZ57_00245</name>
</gene>
<dbReference type="AlphaFoldDB" id="A0A844GI39"/>